<dbReference type="GO" id="GO:0004553">
    <property type="term" value="F:hydrolase activity, hydrolyzing O-glycosyl compounds"/>
    <property type="evidence" value="ECO:0007669"/>
    <property type="project" value="InterPro"/>
</dbReference>
<dbReference type="Gene3D" id="2.40.40.10">
    <property type="entry name" value="RlpA-like domain"/>
    <property type="match status" value="1"/>
</dbReference>
<dbReference type="Pfam" id="PF06725">
    <property type="entry name" value="3D"/>
    <property type="match status" value="1"/>
</dbReference>
<dbReference type="GO" id="GO:0009253">
    <property type="term" value="P:peptidoglycan catabolic process"/>
    <property type="evidence" value="ECO:0007669"/>
    <property type="project" value="TreeGrafter"/>
</dbReference>
<evidence type="ECO:0000313" key="8">
    <source>
        <dbReference type="Proteomes" id="UP000182517"/>
    </source>
</evidence>
<name>A0A1L3GLW0_9BACT</name>
<dbReference type="OrthoDB" id="9783686at2"/>
<protein>
    <recommendedName>
        <fullName evidence="2">peptidoglycan lytic exotransglycosylase</fullName>
        <ecNumber evidence="2">4.2.2.n1</ecNumber>
    </recommendedName>
    <alternativeName>
        <fullName evidence="5">Murein hydrolase A</fullName>
    </alternativeName>
</protein>
<dbReference type="PANTHER" id="PTHR30124:SF0">
    <property type="entry name" value="MEMBRANE-BOUND LYTIC MUREIN TRANSGLYCOSYLASE A"/>
    <property type="match status" value="1"/>
</dbReference>
<evidence type="ECO:0000259" key="6">
    <source>
        <dbReference type="SMART" id="SM00925"/>
    </source>
</evidence>
<dbReference type="GO" id="GO:0009254">
    <property type="term" value="P:peptidoglycan turnover"/>
    <property type="evidence" value="ECO:0007669"/>
    <property type="project" value="InterPro"/>
</dbReference>
<dbReference type="Pfam" id="PF03562">
    <property type="entry name" value="MltA"/>
    <property type="match status" value="1"/>
</dbReference>
<dbReference type="InterPro" id="IPR010611">
    <property type="entry name" value="3D_dom"/>
</dbReference>
<dbReference type="Gene3D" id="2.40.240.50">
    <property type="entry name" value="Barwin-like endoglucanases"/>
    <property type="match status" value="1"/>
</dbReference>
<proteinExistence type="predicted"/>
<comment type="catalytic activity">
    <reaction evidence="1">
        <text>Exolytic cleavage of the (1-&gt;4)-beta-glycosidic linkage between N-acetylmuramic acid (MurNAc) and N-acetylglucosamine (GlcNAc) residues in peptidoglycan, from either the reducing or the non-reducing ends of the peptidoglycan chains, with concomitant formation of a 1,6-anhydrobond in the MurNAc residue.</text>
        <dbReference type="EC" id="4.2.2.n1"/>
    </reaction>
</comment>
<gene>
    <name evidence="7" type="ORF">A7E78_02925</name>
</gene>
<dbReference type="InterPro" id="IPR026044">
    <property type="entry name" value="MltA"/>
</dbReference>
<sequence length="389" mass="43420">MIFESPSRFKGPLVFFYIFILLILASCGRPPIPSPPVPPVIPPPIEPLQSVTWQDVPDWNSEDLRPALQTFIISSPSLKRDPQWQAVCDEALQVNATDEEAVRRFFETRFVPHRVNNSDGTDRGVITGYYVPDLQGSRTPDESYRYPVLAVPDDLLIVELGALYPDLKGRRLRGRLEGRKVVPYWSRAEIDTGQAPVEGKELFWVKDPVDLFFLHIQGSGRISTEDGERVMVNYADQNGHPYRSIGRLLLESGAMTRDQMSAQNIKAWGRRNPDKVMKLLGENPSYVFFRSAEQDLTSPPGALGYPLTPERSLAVDPTTIPLGAPVFIATTWPNSQSPLHRLMVAQDTGGAIKGAVRADFFWGLGNEAGAKAGRMKQDGRLWVLLPRAD</sequence>
<keyword evidence="4" id="KW-0961">Cell wall biogenesis/degradation</keyword>
<evidence type="ECO:0000313" key="7">
    <source>
        <dbReference type="EMBL" id="APG26881.1"/>
    </source>
</evidence>
<dbReference type="CDD" id="cd14668">
    <property type="entry name" value="mlta_B"/>
    <property type="match status" value="1"/>
</dbReference>
<dbReference type="GO" id="GO:0071555">
    <property type="term" value="P:cell wall organization"/>
    <property type="evidence" value="ECO:0007669"/>
    <property type="project" value="UniProtKB-KW"/>
</dbReference>
<dbReference type="EC" id="4.2.2.n1" evidence="2"/>
<accession>A0A1L3GLW0</accession>
<dbReference type="InterPro" id="IPR005300">
    <property type="entry name" value="MltA_B"/>
</dbReference>
<evidence type="ECO:0000256" key="5">
    <source>
        <dbReference type="ARBA" id="ARBA00030918"/>
    </source>
</evidence>
<dbReference type="AlphaFoldDB" id="A0A1L3GLW0"/>
<feature type="domain" description="Lytic transglycosylase MltA" evidence="6">
    <location>
        <begin position="133"/>
        <end position="290"/>
    </location>
</feature>
<dbReference type="KEGG" id="pef:A7E78_02925"/>
<dbReference type="Proteomes" id="UP000182517">
    <property type="component" value="Chromosome"/>
</dbReference>
<dbReference type="GO" id="GO:0008933">
    <property type="term" value="F:peptidoglycan lytic transglycosylase activity"/>
    <property type="evidence" value="ECO:0007669"/>
    <property type="project" value="TreeGrafter"/>
</dbReference>
<dbReference type="GO" id="GO:0019867">
    <property type="term" value="C:outer membrane"/>
    <property type="evidence" value="ECO:0007669"/>
    <property type="project" value="InterPro"/>
</dbReference>
<organism evidence="7 8">
    <name type="scientific">Syntrophotalea acetylenivorans</name>
    <dbReference type="NCBI Taxonomy" id="1842532"/>
    <lineage>
        <taxon>Bacteria</taxon>
        <taxon>Pseudomonadati</taxon>
        <taxon>Thermodesulfobacteriota</taxon>
        <taxon>Desulfuromonadia</taxon>
        <taxon>Desulfuromonadales</taxon>
        <taxon>Syntrophotaleaceae</taxon>
        <taxon>Syntrophotalea</taxon>
    </lineage>
</organism>
<dbReference type="InterPro" id="IPR036908">
    <property type="entry name" value="RlpA-like_sf"/>
</dbReference>
<dbReference type="STRING" id="1842532.A7E78_02925"/>
<dbReference type="PANTHER" id="PTHR30124">
    <property type="entry name" value="MEMBRANE-BOUND LYTIC MUREIN TRANSGLYCOSYLASE A"/>
    <property type="match status" value="1"/>
</dbReference>
<dbReference type="SUPFAM" id="SSF50685">
    <property type="entry name" value="Barwin-like endoglucanases"/>
    <property type="match status" value="1"/>
</dbReference>
<keyword evidence="3" id="KW-0456">Lyase</keyword>
<dbReference type="SMART" id="SM00925">
    <property type="entry name" value="MltA"/>
    <property type="match status" value="1"/>
</dbReference>
<dbReference type="EMBL" id="CP015519">
    <property type="protein sequence ID" value="APG26881.1"/>
    <property type="molecule type" value="Genomic_DNA"/>
</dbReference>
<dbReference type="CDD" id="cd14485">
    <property type="entry name" value="mltA_like_LT_A"/>
    <property type="match status" value="1"/>
</dbReference>
<evidence type="ECO:0000256" key="1">
    <source>
        <dbReference type="ARBA" id="ARBA00001420"/>
    </source>
</evidence>
<dbReference type="PIRSF" id="PIRSF019422">
    <property type="entry name" value="MltA"/>
    <property type="match status" value="1"/>
</dbReference>
<reference evidence="7 8" key="1">
    <citation type="journal article" date="2017" name="Genome Announc.">
        <title>Complete Genome Sequences of Two Acetylene-Fermenting Pelobacter acetylenicus Strains.</title>
        <authorList>
            <person name="Sutton J.M."/>
            <person name="Baesman S.M."/>
            <person name="Fierst J.L."/>
            <person name="Poret-Peterson A.T."/>
            <person name="Oremland R.S."/>
            <person name="Dunlap D.S."/>
            <person name="Akob D.M."/>
        </authorList>
    </citation>
    <scope>NUCLEOTIDE SEQUENCE [LARGE SCALE GENOMIC DNA]</scope>
    <source>
        <strain evidence="7 8">SFB93</strain>
    </source>
</reference>
<evidence type="ECO:0000256" key="4">
    <source>
        <dbReference type="ARBA" id="ARBA00023316"/>
    </source>
</evidence>
<keyword evidence="8" id="KW-1185">Reference proteome</keyword>
<evidence type="ECO:0000256" key="2">
    <source>
        <dbReference type="ARBA" id="ARBA00012587"/>
    </source>
</evidence>
<evidence type="ECO:0000256" key="3">
    <source>
        <dbReference type="ARBA" id="ARBA00023239"/>
    </source>
</evidence>